<comment type="caution">
    <text evidence="2">The sequence shown here is derived from an EMBL/GenBank/DDBJ whole genome shotgun (WGS) entry which is preliminary data.</text>
</comment>
<dbReference type="InterPro" id="IPR055222">
    <property type="entry name" value="PRISE-like_Rossmann-fold"/>
</dbReference>
<protein>
    <recommendedName>
        <fullName evidence="1">PRISE-like Rossmann-fold domain-containing protein</fullName>
    </recommendedName>
</protein>
<organism evidence="2 3">
    <name type="scientific">Cyphellophora attinorum</name>
    <dbReference type="NCBI Taxonomy" id="1664694"/>
    <lineage>
        <taxon>Eukaryota</taxon>
        <taxon>Fungi</taxon>
        <taxon>Dikarya</taxon>
        <taxon>Ascomycota</taxon>
        <taxon>Pezizomycotina</taxon>
        <taxon>Eurotiomycetes</taxon>
        <taxon>Chaetothyriomycetidae</taxon>
        <taxon>Chaetothyriales</taxon>
        <taxon>Cyphellophoraceae</taxon>
        <taxon>Cyphellophora</taxon>
    </lineage>
</organism>
<evidence type="ECO:0000313" key="2">
    <source>
        <dbReference type="EMBL" id="KPI41687.1"/>
    </source>
</evidence>
<dbReference type="OrthoDB" id="1731983at2759"/>
<sequence>MGSESQPLRNSGIYHNLPTFSPSIKNLTAIVTGANGISGFHTVRALLDSPQRWSKIYAMSRSPPPKVMMDLLTEEQRAKVQHVKSDFLEDSEVLAKAMKDAGVEKVDYAFFYSYLQPKPPPNSPPWSNAEELCKVNTALLKNFLGALPLVNLKPKRILLQTGAKNYGVHLGRARVPCLESDPQPKSLAPNFYYPQEEVLFDYCKNNPETKWNIIMPAWIIGATTNAQMNALHPFAIYAAVSAHNSEPLVFPGDWDSWQGDAHHSSARLTGYLSEWAILEEKCANQRFNSQDTSPVSWDRYFERLATWFGVKEGVTPPADSNEGYGAFEGKGGKETPMGYGPPVVSRAKFTLSAWARKDENKKAWREIMEASGGKVTHDPFEDVEANFTFGDGAFIRVGCLGMNRARRLGWSGFVDTVEAVWEMYMEMGGNGKGGLGMVPEMKVKDSLPLI</sequence>
<keyword evidence="3" id="KW-1185">Reference proteome</keyword>
<dbReference type="Pfam" id="PF22917">
    <property type="entry name" value="PRISE"/>
    <property type="match status" value="1"/>
</dbReference>
<name>A0A0N1HW32_9EURO</name>
<dbReference type="EMBL" id="LFJN01000009">
    <property type="protein sequence ID" value="KPI41687.1"/>
    <property type="molecule type" value="Genomic_DNA"/>
</dbReference>
<dbReference type="GeneID" id="28741804"/>
<dbReference type="CDD" id="cd08948">
    <property type="entry name" value="5beta-POR_like_SDR_a"/>
    <property type="match status" value="1"/>
</dbReference>
<proteinExistence type="predicted"/>
<dbReference type="InterPro" id="IPR036291">
    <property type="entry name" value="NAD(P)-bd_dom_sf"/>
</dbReference>
<dbReference type="STRING" id="1664694.A0A0N1HW32"/>
<feature type="domain" description="PRISE-like Rossmann-fold" evidence="1">
    <location>
        <begin position="29"/>
        <end position="320"/>
    </location>
</feature>
<dbReference type="VEuPathDB" id="FungiDB:AB675_9395"/>
<dbReference type="SUPFAM" id="SSF51735">
    <property type="entry name" value="NAD(P)-binding Rossmann-fold domains"/>
    <property type="match status" value="1"/>
</dbReference>
<dbReference type="Gene3D" id="3.40.50.720">
    <property type="entry name" value="NAD(P)-binding Rossmann-like Domain"/>
    <property type="match status" value="1"/>
</dbReference>
<evidence type="ECO:0000313" key="3">
    <source>
        <dbReference type="Proteomes" id="UP000038010"/>
    </source>
</evidence>
<gene>
    <name evidence="2" type="ORF">AB675_9395</name>
</gene>
<dbReference type="AlphaFoldDB" id="A0A0N1HW32"/>
<dbReference type="Proteomes" id="UP000038010">
    <property type="component" value="Unassembled WGS sequence"/>
</dbReference>
<dbReference type="PANTHER" id="PTHR32487:SF29">
    <property type="entry name" value="NAD-DEPENDENT EPIMERASE_DEHYDRATASE DOMAIN-CONTAINING PROTEIN"/>
    <property type="match status" value="1"/>
</dbReference>
<evidence type="ECO:0000259" key="1">
    <source>
        <dbReference type="Pfam" id="PF22917"/>
    </source>
</evidence>
<reference evidence="2 3" key="1">
    <citation type="submission" date="2015-06" db="EMBL/GenBank/DDBJ databases">
        <title>Draft genome of the ant-associated black yeast Phialophora attae CBS 131958.</title>
        <authorList>
            <person name="Moreno L.F."/>
            <person name="Stielow B.J."/>
            <person name="de Hoog S."/>
            <person name="Vicente V.A."/>
            <person name="Weiss V.A."/>
            <person name="de Vries M."/>
            <person name="Cruz L.M."/>
            <person name="Souza E.M."/>
        </authorList>
    </citation>
    <scope>NUCLEOTIDE SEQUENCE [LARGE SCALE GENOMIC DNA]</scope>
    <source>
        <strain evidence="2 3">CBS 131958</strain>
    </source>
</reference>
<dbReference type="RefSeq" id="XP_018001650.1">
    <property type="nucleotide sequence ID" value="XM_018149924.1"/>
</dbReference>
<dbReference type="PANTHER" id="PTHR32487">
    <property type="entry name" value="3-OXO-DELTA(4,5)-STEROID 5-BETA-REDUCTASE"/>
    <property type="match status" value="1"/>
</dbReference>
<accession>A0A0N1HW32</accession>